<protein>
    <recommendedName>
        <fullName evidence="1">DUF5107 domain-containing protein</fullName>
    </recommendedName>
</protein>
<proteinExistence type="predicted"/>
<organism evidence="2">
    <name type="scientific">Spumella elongata</name>
    <dbReference type="NCBI Taxonomy" id="89044"/>
    <lineage>
        <taxon>Eukaryota</taxon>
        <taxon>Sar</taxon>
        <taxon>Stramenopiles</taxon>
        <taxon>Ochrophyta</taxon>
        <taxon>Chrysophyceae</taxon>
        <taxon>Chromulinales</taxon>
        <taxon>Chromulinaceae</taxon>
        <taxon>Spumella</taxon>
    </lineage>
</organism>
<sequence length="742" mass="83263">MTTMSKFAVATMAMTAVNAAVKIEQTKMNIMNSDTLPGNLLPNFLFQQGSIEGGSVGVKIGGGRGTPKKFTPDDSCGDDIFEGAMMDMRSPQLPYLTQDQWTCDRKSEDIDVWIMEDEQFKVTITPQYGGKVWALFDKERQKDLLYNNRAHQPANIGALKSWAAGGAEWNWSPGIIGHSAFTESQVFMGRLDTERGPVLRVYEFDRYNGTAWQVDMLLTNGSFVAHPRILNPTDKDLRGYWWTCVAVDAEPSTRIYTPATHVAETSRDPMRTAPWPFFAEAIENASFAGYENQWPTDNSYLGNHQIGDMFLRIPADKVYTPYIGHNQAGDKGYTLIHGHPLNGTKFYTWGQSGPGRFMQDFLAGGGKRQGDYTELQVGPAPTQMQNFPVPKLSSQQWTEWFKGFVGEESVLRGDSYDAALGLIDSWIRSDAGMPKQAVSSLDKFFEDLADVPVKEMLVQGQPWGALEELLLGKKINSGMTFTLPKKGDDTYEEAAPWIELLTQGTFSPESLSRLPLSYQTTDNWLAKLEESATKYGMTWLHALHISIAHIERGAIEYPLQLLAESMALKPNPIAARCIAVLQSTPEAAWPYFQQAWDVAHKDYTTDPAYKRISLNLVTEISFLLQQELWYDKMEAFMNLVTTGNYLQGQNSDAFTTMSIKVKLYLKQNVEALSVLGSNCFPTYAKARDDLMNMWNTAVMGVAQQKKGDLPLTYVEQHQARVKNPVPDNIGCQYASEYCTNYW</sequence>
<evidence type="ECO:0000259" key="1">
    <source>
        <dbReference type="Pfam" id="PF17128"/>
    </source>
</evidence>
<evidence type="ECO:0000313" key="2">
    <source>
        <dbReference type="EMBL" id="CAE0304508.1"/>
    </source>
</evidence>
<gene>
    <name evidence="2" type="ORF">SELO1098_LOCUS33379</name>
</gene>
<accession>A0A7S3HTX7</accession>
<dbReference type="AlphaFoldDB" id="A0A7S3HTX7"/>
<dbReference type="Pfam" id="PF17128">
    <property type="entry name" value="DUF5107"/>
    <property type="match status" value="1"/>
</dbReference>
<dbReference type="EMBL" id="HBIC01064940">
    <property type="protein sequence ID" value="CAE0304508.1"/>
    <property type="molecule type" value="Transcribed_RNA"/>
</dbReference>
<name>A0A7S3HTX7_9STRA</name>
<feature type="domain" description="DUF5107" evidence="1">
    <location>
        <begin position="91"/>
        <end position="385"/>
    </location>
</feature>
<reference evidence="2" key="1">
    <citation type="submission" date="2021-01" db="EMBL/GenBank/DDBJ databases">
        <authorList>
            <person name="Corre E."/>
            <person name="Pelletier E."/>
            <person name="Niang G."/>
            <person name="Scheremetjew M."/>
            <person name="Finn R."/>
            <person name="Kale V."/>
            <person name="Holt S."/>
            <person name="Cochrane G."/>
            <person name="Meng A."/>
            <person name="Brown T."/>
            <person name="Cohen L."/>
        </authorList>
    </citation>
    <scope>NUCLEOTIDE SEQUENCE</scope>
    <source>
        <strain evidence="2">CCAP 955/1</strain>
    </source>
</reference>
<dbReference type="InterPro" id="IPR033396">
    <property type="entry name" value="DUF5107"/>
</dbReference>